<proteinExistence type="predicted"/>
<accession>A0A0F9KSU5</accession>
<sequence length="174" mass="19207">SDRRVRTKLADEMRELRDRLFVLSSGILADVRGDVTVASWIDAVTSDLTLSADRVEALERKFDEALAVVANSVSDNCVDEIEAVLYARIFVLEKALEEALQKIAWSSPWTAPSQEEAQRSQEIARELLEERKAGVESLSSLVEKIASSHRPPKTRAEIKAWAAKIAADVSGAND</sequence>
<dbReference type="AlphaFoldDB" id="A0A0F9KSU5"/>
<organism evidence="1">
    <name type="scientific">marine sediment metagenome</name>
    <dbReference type="NCBI Taxonomy" id="412755"/>
    <lineage>
        <taxon>unclassified sequences</taxon>
        <taxon>metagenomes</taxon>
        <taxon>ecological metagenomes</taxon>
    </lineage>
</organism>
<feature type="non-terminal residue" evidence="1">
    <location>
        <position position="1"/>
    </location>
</feature>
<protein>
    <submittedName>
        <fullName evidence="1">Uncharacterized protein</fullName>
    </submittedName>
</protein>
<name>A0A0F9KSU5_9ZZZZ</name>
<reference evidence="1" key="1">
    <citation type="journal article" date="2015" name="Nature">
        <title>Complex archaea that bridge the gap between prokaryotes and eukaryotes.</title>
        <authorList>
            <person name="Spang A."/>
            <person name="Saw J.H."/>
            <person name="Jorgensen S.L."/>
            <person name="Zaremba-Niedzwiedzka K."/>
            <person name="Martijn J."/>
            <person name="Lind A.E."/>
            <person name="van Eijk R."/>
            <person name="Schleper C."/>
            <person name="Guy L."/>
            <person name="Ettema T.J."/>
        </authorList>
    </citation>
    <scope>NUCLEOTIDE SEQUENCE</scope>
</reference>
<comment type="caution">
    <text evidence="1">The sequence shown here is derived from an EMBL/GenBank/DDBJ whole genome shotgun (WGS) entry which is preliminary data.</text>
</comment>
<dbReference type="EMBL" id="LAZR01014210">
    <property type="protein sequence ID" value="KKM18500.1"/>
    <property type="molecule type" value="Genomic_DNA"/>
</dbReference>
<gene>
    <name evidence="1" type="ORF">LCGC14_1665110</name>
</gene>
<evidence type="ECO:0000313" key="1">
    <source>
        <dbReference type="EMBL" id="KKM18500.1"/>
    </source>
</evidence>